<evidence type="ECO:0000256" key="2">
    <source>
        <dbReference type="SAM" id="Phobius"/>
    </source>
</evidence>
<organism evidence="3 4">
    <name type="scientific">Lasiosphaeria miniovina</name>
    <dbReference type="NCBI Taxonomy" id="1954250"/>
    <lineage>
        <taxon>Eukaryota</taxon>
        <taxon>Fungi</taxon>
        <taxon>Dikarya</taxon>
        <taxon>Ascomycota</taxon>
        <taxon>Pezizomycotina</taxon>
        <taxon>Sordariomycetes</taxon>
        <taxon>Sordariomycetidae</taxon>
        <taxon>Sordariales</taxon>
        <taxon>Lasiosphaeriaceae</taxon>
        <taxon>Lasiosphaeria</taxon>
    </lineage>
</organism>
<gene>
    <name evidence="3" type="ORF">B0T26DRAFT_309538</name>
</gene>
<sequence length="314" mass="35158">MAYGDWNGNPTTTLVAIALVVCFCWVPVLAVLSIFRKCRVRFRAYFEERGWVAPVPDEEKRLARQQKAPEIRMPPPVHNRRSHQRSYSALTYNSAASNETLRRVDTASSWEPIRRFDSASSWDPVRRFDPTGAGSPPSIAPSMARNNSLRSNFSRPTQSREASVRSVSSTTTLAVAGVQGRTRRPSTSNGPPVFFQTETAYYDTTPLPTQMPSNIKSGYAKSFTGRSHASGSPSASSPNRRGTSLDTARSPTPARSPEQPQRRRARTNEEPWWENRPQEAHPFGPMPRVPPRRGSLNATRAPERPCWLDMPYAM</sequence>
<keyword evidence="4" id="KW-1185">Reference proteome</keyword>
<dbReference type="GeneID" id="85317573"/>
<evidence type="ECO:0000256" key="1">
    <source>
        <dbReference type="SAM" id="MobiDB-lite"/>
    </source>
</evidence>
<feature type="transmembrane region" description="Helical" evidence="2">
    <location>
        <begin position="12"/>
        <end position="35"/>
    </location>
</feature>
<dbReference type="Proteomes" id="UP001172101">
    <property type="component" value="Unassembled WGS sequence"/>
</dbReference>
<feature type="compositionally biased region" description="Low complexity" evidence="1">
    <location>
        <begin position="225"/>
        <end position="242"/>
    </location>
</feature>
<feature type="compositionally biased region" description="Polar residues" evidence="1">
    <location>
        <begin position="144"/>
        <end position="173"/>
    </location>
</feature>
<proteinExistence type="predicted"/>
<feature type="region of interest" description="Disordered" evidence="1">
    <location>
        <begin position="124"/>
        <end position="300"/>
    </location>
</feature>
<reference evidence="3" key="1">
    <citation type="submission" date="2023-06" db="EMBL/GenBank/DDBJ databases">
        <title>Genome-scale phylogeny and comparative genomics of the fungal order Sordariales.</title>
        <authorList>
            <consortium name="Lawrence Berkeley National Laboratory"/>
            <person name="Hensen N."/>
            <person name="Bonometti L."/>
            <person name="Westerberg I."/>
            <person name="Brannstrom I.O."/>
            <person name="Guillou S."/>
            <person name="Cros-Aarteil S."/>
            <person name="Calhoun S."/>
            <person name="Haridas S."/>
            <person name="Kuo A."/>
            <person name="Mondo S."/>
            <person name="Pangilinan J."/>
            <person name="Riley R."/>
            <person name="LaButti K."/>
            <person name="Andreopoulos B."/>
            <person name="Lipzen A."/>
            <person name="Chen C."/>
            <person name="Yanf M."/>
            <person name="Daum C."/>
            <person name="Ng V."/>
            <person name="Clum A."/>
            <person name="Steindorff A."/>
            <person name="Ohm R."/>
            <person name="Martin F."/>
            <person name="Silar P."/>
            <person name="Natvig D."/>
            <person name="Lalanne C."/>
            <person name="Gautier V."/>
            <person name="Ament-velasquez S.L."/>
            <person name="Kruys A."/>
            <person name="Hutchinson M.I."/>
            <person name="Powell A.J."/>
            <person name="Barry K."/>
            <person name="Miller A.N."/>
            <person name="Grigoriev I.V."/>
            <person name="Debuchy R."/>
            <person name="Gladieux P."/>
            <person name="Thoren M.H."/>
            <person name="Johannesson H."/>
        </authorList>
    </citation>
    <scope>NUCLEOTIDE SEQUENCE</scope>
    <source>
        <strain evidence="3">SMH2392-1A</strain>
    </source>
</reference>
<keyword evidence="2" id="KW-0812">Transmembrane</keyword>
<comment type="caution">
    <text evidence="3">The sequence shown here is derived from an EMBL/GenBank/DDBJ whole genome shotgun (WGS) entry which is preliminary data.</text>
</comment>
<dbReference type="EMBL" id="JAUIRO010000004">
    <property type="protein sequence ID" value="KAK0717958.1"/>
    <property type="molecule type" value="Genomic_DNA"/>
</dbReference>
<dbReference type="RefSeq" id="XP_060296751.1">
    <property type="nucleotide sequence ID" value="XM_060434303.1"/>
</dbReference>
<keyword evidence="2" id="KW-1133">Transmembrane helix</keyword>
<feature type="region of interest" description="Disordered" evidence="1">
    <location>
        <begin position="65"/>
        <end position="86"/>
    </location>
</feature>
<dbReference type="AlphaFoldDB" id="A0AA40ALC0"/>
<name>A0AA40ALC0_9PEZI</name>
<evidence type="ECO:0000313" key="4">
    <source>
        <dbReference type="Proteomes" id="UP001172101"/>
    </source>
</evidence>
<keyword evidence="2" id="KW-0472">Membrane</keyword>
<evidence type="ECO:0000313" key="3">
    <source>
        <dbReference type="EMBL" id="KAK0717958.1"/>
    </source>
</evidence>
<accession>A0AA40ALC0</accession>
<feature type="compositionally biased region" description="Polar residues" evidence="1">
    <location>
        <begin position="206"/>
        <end position="216"/>
    </location>
</feature>
<protein>
    <submittedName>
        <fullName evidence="3">Uncharacterized protein</fullName>
    </submittedName>
</protein>